<name>A0A140LEH8_9FIRM</name>
<accession>A0A140LEH8</accession>
<dbReference type="Proteomes" id="UP000070456">
    <property type="component" value="Unassembled WGS sequence"/>
</dbReference>
<feature type="signal peptide" evidence="1">
    <location>
        <begin position="1"/>
        <end position="23"/>
    </location>
</feature>
<feature type="chain" id="PRO_5007491738" evidence="1">
    <location>
        <begin position="24"/>
        <end position="100"/>
    </location>
</feature>
<dbReference type="STRING" id="520762.AN619_01130"/>
<sequence length="100" mass="11663">MRKMLSITLCILMLISLSMISYATKESNSYEEYESYKEAAKFLKDKGFKEHEIKSLEDDVMQVSTLIKEDMDSKQIEKIKEGFIKFRPSKLGSIKLKNIK</sequence>
<dbReference type="EMBL" id="LOEE01000003">
    <property type="protein sequence ID" value="KXG78953.1"/>
    <property type="molecule type" value="Genomic_DNA"/>
</dbReference>
<evidence type="ECO:0000313" key="3">
    <source>
        <dbReference type="Proteomes" id="UP000070456"/>
    </source>
</evidence>
<keyword evidence="1" id="KW-0732">Signal</keyword>
<protein>
    <submittedName>
        <fullName evidence="2">Uncharacterized protein</fullName>
    </submittedName>
</protein>
<organism evidence="2 3">
    <name type="scientific">Thermotalea metallivorans</name>
    <dbReference type="NCBI Taxonomy" id="520762"/>
    <lineage>
        <taxon>Bacteria</taxon>
        <taxon>Bacillati</taxon>
        <taxon>Bacillota</taxon>
        <taxon>Clostridia</taxon>
        <taxon>Peptostreptococcales</taxon>
        <taxon>Thermotaleaceae</taxon>
        <taxon>Thermotalea</taxon>
    </lineage>
</organism>
<gene>
    <name evidence="2" type="ORF">AN619_01130</name>
</gene>
<evidence type="ECO:0000256" key="1">
    <source>
        <dbReference type="SAM" id="SignalP"/>
    </source>
</evidence>
<keyword evidence="3" id="KW-1185">Reference proteome</keyword>
<evidence type="ECO:0000313" key="2">
    <source>
        <dbReference type="EMBL" id="KXG78953.1"/>
    </source>
</evidence>
<reference evidence="2 3" key="1">
    <citation type="submission" date="2015-12" db="EMBL/GenBank/DDBJ databases">
        <title>Draft genome sequence of the thermoanaerobe Thermotalea metallivorans, an isolate from the runoff channel of the Great Artesian Basin, Australia.</title>
        <authorList>
            <person name="Patel B.K."/>
        </authorList>
    </citation>
    <scope>NUCLEOTIDE SEQUENCE [LARGE SCALE GENOMIC DNA]</scope>
    <source>
        <strain evidence="2 3">B2-1</strain>
    </source>
</reference>
<proteinExistence type="predicted"/>
<dbReference type="RefSeq" id="WP_068554014.1">
    <property type="nucleotide sequence ID" value="NZ_LOEE01000003.1"/>
</dbReference>
<comment type="caution">
    <text evidence="2">The sequence shown here is derived from an EMBL/GenBank/DDBJ whole genome shotgun (WGS) entry which is preliminary data.</text>
</comment>
<dbReference type="AlphaFoldDB" id="A0A140LEH8"/>